<gene>
    <name evidence="1" type="ORF">AL548_016050</name>
</gene>
<evidence type="ECO:0000313" key="1">
    <source>
        <dbReference type="EMBL" id="PNM67666.1"/>
    </source>
</evidence>
<dbReference type="RefSeq" id="WP_058648551.1">
    <property type="nucleotide sequence ID" value="NZ_LMXV01000015.1"/>
</dbReference>
<dbReference type="EMBL" id="LOSH02000004">
    <property type="protein sequence ID" value="PNM67666.1"/>
    <property type="molecule type" value="Genomic_DNA"/>
</dbReference>
<dbReference type="Proteomes" id="UP000054370">
    <property type="component" value="Unassembled WGS sequence"/>
</dbReference>
<sequence length="240" mass="27193">MNDMGTQSAFALIKFFSQKEHYLSFVAGTSLFRTPHYYRICEDEGRGDPSESCISFWNRKVGGVKPKLVKPDGTEFGDKDVESILVCSAYEQYDSWMQSWAIISPHNDFESSLEQMIQEFGSFFVLLPVNKIKEYANLVEKASGLKVSYEAVRYTDVLTERSLTVKDLKFSYQKEFRFFVGQSPKGESKDKFLDLPELSSLLLDGQTLVLTSPNGVVKYCSLGHTSVVTVDPQKLDEKHA</sequence>
<accession>A0ABX4WWW1</accession>
<proteinExistence type="predicted"/>
<organism evidence="1 2">
    <name type="scientific">Vibrio vulnificus</name>
    <dbReference type="NCBI Taxonomy" id="672"/>
    <lineage>
        <taxon>Bacteria</taxon>
        <taxon>Pseudomonadati</taxon>
        <taxon>Pseudomonadota</taxon>
        <taxon>Gammaproteobacteria</taxon>
        <taxon>Vibrionales</taxon>
        <taxon>Vibrionaceae</taxon>
        <taxon>Vibrio</taxon>
    </lineage>
</organism>
<evidence type="ECO:0000313" key="2">
    <source>
        <dbReference type="Proteomes" id="UP000054370"/>
    </source>
</evidence>
<name>A0ABX4WWW1_VIBVL</name>
<comment type="caution">
    <text evidence="1">The sequence shown here is derived from an EMBL/GenBank/DDBJ whole genome shotgun (WGS) entry which is preliminary data.</text>
</comment>
<keyword evidence="2" id="KW-1185">Reference proteome</keyword>
<reference evidence="1" key="1">
    <citation type="submission" date="2017-12" db="EMBL/GenBank/DDBJ databases">
        <title>FDA dAtabase for Regulatory Grade micrObial Sequences (FDA-ARGOS): Supporting development and validation of Infectious Disease Dx tests.</title>
        <authorList>
            <person name="Hoffmann M."/>
            <person name="Allard M."/>
            <person name="Evans P."/>
            <person name="Brown E."/>
            <person name="Tallon L.J."/>
            <person name="Sadzewicz L."/>
            <person name="Sengamalay N."/>
            <person name="Ott S."/>
            <person name="Godinez A."/>
            <person name="Nagaraj S."/>
            <person name="Vavikolanu K."/>
            <person name="Aluvathingal J."/>
            <person name="Nadendla S."/>
            <person name="Hobson J."/>
            <person name="Sichtig H."/>
        </authorList>
    </citation>
    <scope>NUCLEOTIDE SEQUENCE [LARGE SCALE GENOMIC DNA]</scope>
    <source>
        <strain evidence="1">FDAARGOS_118</strain>
    </source>
</reference>
<protein>
    <submittedName>
        <fullName evidence="1">Uncharacterized protein</fullName>
    </submittedName>
</protein>